<evidence type="ECO:0000256" key="4">
    <source>
        <dbReference type="ARBA" id="ARBA00022692"/>
    </source>
</evidence>
<sequence length="301" mass="33539">MEARQAANPMDVLRGYEHAIGGFSGGILSTLVCHPMDLLKVRFSANEGNALIRPQYNGYADAAAQIVRSQGIRGLYQGLTPNLCGGALSWGLYLQIYNKVKTAITNTCRTYPEPLNNFASGIVAGSIVMCFTNPIWVAKTRLCLQYEKQATKQYSGMMDCIYKMYRNEGIAGLYRGFLPGLFGTSHGAVQFMIYDFLKDWRCRDKGIEKGSKLSLFDYLAFSSISKMAAVTATYPYQVVRTRMQDHNIVARSAVQTIRHALVEEGPRAFYKGLLIANVRTLPATVVTLMTYEQIHHFIHGS</sequence>
<evidence type="ECO:0000256" key="6">
    <source>
        <dbReference type="ARBA" id="ARBA00022989"/>
    </source>
</evidence>
<comment type="similarity">
    <text evidence="2 9">Belongs to the mitochondrial carrier (TC 2.A.29) family.</text>
</comment>
<dbReference type="PROSITE" id="PS50920">
    <property type="entry name" value="SOLCAR"/>
    <property type="match status" value="3"/>
</dbReference>
<organism evidence="11 12">
    <name type="scientific">Mesorhabditis spiculigera</name>
    <dbReference type="NCBI Taxonomy" id="96644"/>
    <lineage>
        <taxon>Eukaryota</taxon>
        <taxon>Metazoa</taxon>
        <taxon>Ecdysozoa</taxon>
        <taxon>Nematoda</taxon>
        <taxon>Chromadorea</taxon>
        <taxon>Rhabditida</taxon>
        <taxon>Rhabditina</taxon>
        <taxon>Rhabditomorpha</taxon>
        <taxon>Rhabditoidea</taxon>
        <taxon>Rhabditidae</taxon>
        <taxon>Mesorhabditinae</taxon>
        <taxon>Mesorhabditis</taxon>
    </lineage>
</organism>
<dbReference type="GO" id="GO:0016020">
    <property type="term" value="C:membrane"/>
    <property type="evidence" value="ECO:0007669"/>
    <property type="project" value="UniProtKB-SubCell"/>
</dbReference>
<feature type="non-terminal residue" evidence="11">
    <location>
        <position position="1"/>
    </location>
</feature>
<evidence type="ECO:0000256" key="9">
    <source>
        <dbReference type="RuleBase" id="RU000488"/>
    </source>
</evidence>
<evidence type="ECO:0000256" key="3">
    <source>
        <dbReference type="ARBA" id="ARBA00022448"/>
    </source>
</evidence>
<evidence type="ECO:0008006" key="13">
    <source>
        <dbReference type="Google" id="ProtNLM"/>
    </source>
</evidence>
<dbReference type="GO" id="GO:0015215">
    <property type="term" value="F:nucleotide transmembrane transporter activity"/>
    <property type="evidence" value="ECO:0007669"/>
    <property type="project" value="UniProtKB-ARBA"/>
</dbReference>
<gene>
    <name evidence="11" type="ORF">MSPICULIGERA_LOCUS15395</name>
    <name evidence="10" type="ORF">MSPICULIGERA_LOCUS6077</name>
</gene>
<dbReference type="EMBL" id="CATQJA010001495">
    <property type="protein sequence ID" value="CAJ0567526.1"/>
    <property type="molecule type" value="Genomic_DNA"/>
</dbReference>
<keyword evidence="5" id="KW-0677">Repeat</keyword>
<reference evidence="11" key="1">
    <citation type="submission" date="2023-06" db="EMBL/GenBank/DDBJ databases">
        <authorList>
            <person name="Delattre M."/>
        </authorList>
    </citation>
    <scope>NUCLEOTIDE SEQUENCE</scope>
    <source>
        <strain evidence="11">AF72</strain>
    </source>
</reference>
<dbReference type="SUPFAM" id="SSF103506">
    <property type="entry name" value="Mitochondrial carrier"/>
    <property type="match status" value="1"/>
</dbReference>
<name>A0AA36CZC5_9BILA</name>
<dbReference type="PANTHER" id="PTHR45683">
    <property type="entry name" value="MITOCHONDRIAL NICOTINAMIDE ADENINE DINUCLEOTIDE TRANSPORTER 1-RELATED-RELATED"/>
    <property type="match status" value="1"/>
</dbReference>
<dbReference type="InterPro" id="IPR002067">
    <property type="entry name" value="MCP"/>
</dbReference>
<dbReference type="EMBL" id="CATQJA010002648">
    <property type="protein sequence ID" value="CAJ0577117.1"/>
    <property type="molecule type" value="Genomic_DNA"/>
</dbReference>
<evidence type="ECO:0000256" key="8">
    <source>
        <dbReference type="PROSITE-ProRule" id="PRU00282"/>
    </source>
</evidence>
<keyword evidence="6" id="KW-1133">Transmembrane helix</keyword>
<keyword evidence="4 8" id="KW-0812">Transmembrane</keyword>
<dbReference type="AlphaFoldDB" id="A0AA36CZC5"/>
<evidence type="ECO:0000256" key="2">
    <source>
        <dbReference type="ARBA" id="ARBA00006375"/>
    </source>
</evidence>
<dbReference type="Gene3D" id="1.50.40.10">
    <property type="entry name" value="Mitochondrial carrier domain"/>
    <property type="match status" value="1"/>
</dbReference>
<comment type="subcellular location">
    <subcellularLocation>
        <location evidence="1">Membrane</location>
        <topology evidence="1">Multi-pass membrane protein</topology>
    </subcellularLocation>
</comment>
<evidence type="ECO:0000256" key="5">
    <source>
        <dbReference type="ARBA" id="ARBA00022737"/>
    </source>
</evidence>
<keyword evidence="3 9" id="KW-0813">Transport</keyword>
<keyword evidence="7 8" id="KW-0472">Membrane</keyword>
<protein>
    <recommendedName>
        <fullName evidence="13">Mitochondrial carrier protein</fullName>
    </recommendedName>
</protein>
<evidence type="ECO:0000313" key="11">
    <source>
        <dbReference type="EMBL" id="CAJ0577117.1"/>
    </source>
</evidence>
<proteinExistence type="inferred from homology"/>
<feature type="repeat" description="Solcar" evidence="8">
    <location>
        <begin position="13"/>
        <end position="103"/>
    </location>
</feature>
<dbReference type="PRINTS" id="PR00926">
    <property type="entry name" value="MITOCARRIER"/>
</dbReference>
<accession>A0AA36CZC5</accession>
<dbReference type="Proteomes" id="UP001177023">
    <property type="component" value="Unassembled WGS sequence"/>
</dbReference>
<dbReference type="InterPro" id="IPR044712">
    <property type="entry name" value="SLC25A32-like"/>
</dbReference>
<comment type="caution">
    <text evidence="11">The sequence shown here is derived from an EMBL/GenBank/DDBJ whole genome shotgun (WGS) entry which is preliminary data.</text>
</comment>
<dbReference type="InterPro" id="IPR023395">
    <property type="entry name" value="MCP_dom_sf"/>
</dbReference>
<evidence type="ECO:0000256" key="7">
    <source>
        <dbReference type="ARBA" id="ARBA00023136"/>
    </source>
</evidence>
<evidence type="ECO:0000313" key="10">
    <source>
        <dbReference type="EMBL" id="CAJ0567526.1"/>
    </source>
</evidence>
<feature type="repeat" description="Solcar" evidence="8">
    <location>
        <begin position="213"/>
        <end position="297"/>
    </location>
</feature>
<dbReference type="Pfam" id="PF00153">
    <property type="entry name" value="Mito_carr"/>
    <property type="match status" value="3"/>
</dbReference>
<dbReference type="InterPro" id="IPR018108">
    <property type="entry name" value="MCP_transmembrane"/>
</dbReference>
<feature type="repeat" description="Solcar" evidence="8">
    <location>
        <begin position="112"/>
        <end position="200"/>
    </location>
</feature>
<evidence type="ECO:0000256" key="1">
    <source>
        <dbReference type="ARBA" id="ARBA00004141"/>
    </source>
</evidence>
<keyword evidence="12" id="KW-1185">Reference proteome</keyword>
<evidence type="ECO:0000313" key="12">
    <source>
        <dbReference type="Proteomes" id="UP001177023"/>
    </source>
</evidence>